<dbReference type="InterPro" id="IPR011200">
    <property type="entry name" value="UCP012608"/>
</dbReference>
<proteinExistence type="predicted"/>
<accession>A0ABU9XQX9</accession>
<dbReference type="EMBL" id="JBDIMF010000002">
    <property type="protein sequence ID" value="MEN2786232.1"/>
    <property type="molecule type" value="Genomic_DNA"/>
</dbReference>
<dbReference type="RefSeq" id="WP_345864033.1">
    <property type="nucleotide sequence ID" value="NZ_JBDIMF010000002.1"/>
</dbReference>
<dbReference type="Proteomes" id="UP001404104">
    <property type="component" value="Unassembled WGS sequence"/>
</dbReference>
<comment type="caution">
    <text evidence="1">The sequence shown here is derived from an EMBL/GenBank/DDBJ whole genome shotgun (WGS) entry which is preliminary data.</text>
</comment>
<name>A0ABU9XQX9_9SPHN</name>
<dbReference type="PIRSF" id="PIRSF012608">
    <property type="entry name" value="UCP012608"/>
    <property type="match status" value="1"/>
</dbReference>
<protein>
    <submittedName>
        <fullName evidence="1">DUF2332 family protein</fullName>
    </submittedName>
</protein>
<dbReference type="Pfam" id="PF10094">
    <property type="entry name" value="DUF2332"/>
    <property type="match status" value="1"/>
</dbReference>
<keyword evidence="2" id="KW-1185">Reference proteome</keyword>
<organism evidence="1 2">
    <name type="scientific">Sphingomonas qilianensis</name>
    <dbReference type="NCBI Taxonomy" id="1736690"/>
    <lineage>
        <taxon>Bacteria</taxon>
        <taxon>Pseudomonadati</taxon>
        <taxon>Pseudomonadota</taxon>
        <taxon>Alphaproteobacteria</taxon>
        <taxon>Sphingomonadales</taxon>
        <taxon>Sphingomonadaceae</taxon>
        <taxon>Sphingomonas</taxon>
    </lineage>
</organism>
<evidence type="ECO:0000313" key="1">
    <source>
        <dbReference type="EMBL" id="MEN2786232.1"/>
    </source>
</evidence>
<reference evidence="1 2" key="1">
    <citation type="submission" date="2024-05" db="EMBL/GenBank/DDBJ databases">
        <authorList>
            <person name="Liu Q."/>
            <person name="Xin Y.-H."/>
        </authorList>
    </citation>
    <scope>NUCLEOTIDE SEQUENCE [LARGE SCALE GENOMIC DNA]</scope>
    <source>
        <strain evidence="1 2">CGMCC 1.15349</strain>
    </source>
</reference>
<sequence>MTNGENVREAFLIQEHYCAAMDAPIYARICAVLARGLTPDSAVGARVLGWTGEPTRDAVPLRLIGGLHALVIAGQDDELATVFAGKVREAATIVGVLERVLARHEAALMPWLDGPPQTNEPGRSAALMTGLLEVARTCGPRIEILEIGSSAGLNLLIDRYRFDLGGTVVGPVDSPVRLKPDWSGAAPAPVEIEIVATRGCDVATMAATDPAVEARLAAYVWAETPERLARLRAAIGMLRERGVALDRADAADWLEARLAEPQAAGVTRVLMHSVVWQYLPEPVAERIRVAMAAAGAWATAERPLGWVAMEPDRSLAQQVVRVRSWPGDGAWQVLATAHAHAAWVKYGVPEAGAGIALPAGAKITV</sequence>
<gene>
    <name evidence="1" type="ORF">ABC969_07335</name>
</gene>
<evidence type="ECO:0000313" key="2">
    <source>
        <dbReference type="Proteomes" id="UP001404104"/>
    </source>
</evidence>